<name>A0A8S0P9M8_OLEEU</name>
<evidence type="ECO:0000256" key="1">
    <source>
        <dbReference type="ARBA" id="ARBA00010515"/>
    </source>
</evidence>
<evidence type="ECO:0000259" key="2">
    <source>
        <dbReference type="Pfam" id="PF07859"/>
    </source>
</evidence>
<dbReference type="AlphaFoldDB" id="A0A8S0P9M8"/>
<dbReference type="GO" id="GO:0016787">
    <property type="term" value="F:hydrolase activity"/>
    <property type="evidence" value="ECO:0007669"/>
    <property type="project" value="InterPro"/>
</dbReference>
<dbReference type="Gramene" id="OE9A119915T1">
    <property type="protein sequence ID" value="OE9A119915C1"/>
    <property type="gene ID" value="OE9A119915"/>
</dbReference>
<reference evidence="3 4" key="1">
    <citation type="submission" date="2019-12" db="EMBL/GenBank/DDBJ databases">
        <authorList>
            <person name="Alioto T."/>
            <person name="Alioto T."/>
            <person name="Gomez Garrido J."/>
        </authorList>
    </citation>
    <scope>NUCLEOTIDE SEQUENCE [LARGE SCALE GENOMIC DNA]</scope>
</reference>
<comment type="caution">
    <text evidence="3">The sequence shown here is derived from an EMBL/GenBank/DDBJ whole genome shotgun (WGS) entry which is preliminary data.</text>
</comment>
<dbReference type="SUPFAM" id="SSF53474">
    <property type="entry name" value="alpha/beta-Hydrolases"/>
    <property type="match status" value="1"/>
</dbReference>
<protein>
    <submittedName>
        <fullName evidence="3">Probable carboxylesterase 8</fullName>
    </submittedName>
</protein>
<dbReference type="Gene3D" id="3.40.50.1820">
    <property type="entry name" value="alpha/beta hydrolase"/>
    <property type="match status" value="1"/>
</dbReference>
<proteinExistence type="inferred from homology"/>
<dbReference type="EMBL" id="CACTIH010000008">
    <property type="protein sequence ID" value="CAA2933918.1"/>
    <property type="molecule type" value="Genomic_DNA"/>
</dbReference>
<feature type="domain" description="Alpha/beta hydrolase fold-3" evidence="2">
    <location>
        <begin position="78"/>
        <end position="150"/>
    </location>
</feature>
<gene>
    <name evidence="3" type="ORF">OLEA9_A119915</name>
</gene>
<dbReference type="OrthoDB" id="408631at2759"/>
<evidence type="ECO:0000313" key="3">
    <source>
        <dbReference type="EMBL" id="CAA2933918.1"/>
    </source>
</evidence>
<comment type="similarity">
    <text evidence="1">Belongs to the 'GDXG' lipolytic enzyme family.</text>
</comment>
<evidence type="ECO:0000313" key="4">
    <source>
        <dbReference type="Proteomes" id="UP000594638"/>
    </source>
</evidence>
<dbReference type="Proteomes" id="UP000594638">
    <property type="component" value="Unassembled WGS sequence"/>
</dbReference>
<dbReference type="InterPro" id="IPR029058">
    <property type="entry name" value="AB_hydrolase_fold"/>
</dbReference>
<keyword evidence="4" id="KW-1185">Reference proteome</keyword>
<dbReference type="Pfam" id="PF07859">
    <property type="entry name" value="Abhydrolase_3"/>
    <property type="match status" value="1"/>
</dbReference>
<organism evidence="3 4">
    <name type="scientific">Olea europaea subsp. europaea</name>
    <dbReference type="NCBI Taxonomy" id="158383"/>
    <lineage>
        <taxon>Eukaryota</taxon>
        <taxon>Viridiplantae</taxon>
        <taxon>Streptophyta</taxon>
        <taxon>Embryophyta</taxon>
        <taxon>Tracheophyta</taxon>
        <taxon>Spermatophyta</taxon>
        <taxon>Magnoliopsida</taxon>
        <taxon>eudicotyledons</taxon>
        <taxon>Gunneridae</taxon>
        <taxon>Pentapetalae</taxon>
        <taxon>asterids</taxon>
        <taxon>lamiids</taxon>
        <taxon>Lamiales</taxon>
        <taxon>Oleaceae</taxon>
        <taxon>Oleeae</taxon>
        <taxon>Olea</taxon>
    </lineage>
</organism>
<dbReference type="InterPro" id="IPR013094">
    <property type="entry name" value="AB_hydrolase_3"/>
</dbReference>
<accession>A0A8S0P9M8</accession>
<sequence>MSRKIGSPQLMKMLWMLSCEQNIKHLVDIVPLLIPRYTNMLISHEFSYWEVLQVGAYHAALNALNFDLEPIKIQGLILNQPYFENASRDHEFANPLTGGSYLGRVLRLPRCMVKGNSGDPLVDREKQLVKLLESNGVSVVSVFVDGGYHRVELSNSTAAQELYDAVKDLISSTAATTIQTCDAFVPTNICPL</sequence>